<dbReference type="GO" id="GO:0016462">
    <property type="term" value="F:pyrophosphatase activity"/>
    <property type="evidence" value="ECO:0007669"/>
    <property type="project" value="UniProtKB-ARBA"/>
</dbReference>
<name>A0A9N9WLT2_9DIPT</name>
<dbReference type="OrthoDB" id="6159137at2759"/>
<protein>
    <recommendedName>
        <fullName evidence="1">CYTH domain-containing protein</fullName>
    </recommendedName>
</protein>
<dbReference type="InterPro" id="IPR008173">
    <property type="entry name" value="Adenylyl_cyclase_CyaB"/>
</dbReference>
<dbReference type="Proteomes" id="UP001153620">
    <property type="component" value="Chromosome 1"/>
</dbReference>
<feature type="domain" description="CYTH" evidence="1">
    <location>
        <begin position="9"/>
        <end position="171"/>
    </location>
</feature>
<organism evidence="2 3">
    <name type="scientific">Chironomus riparius</name>
    <dbReference type="NCBI Taxonomy" id="315576"/>
    <lineage>
        <taxon>Eukaryota</taxon>
        <taxon>Metazoa</taxon>
        <taxon>Ecdysozoa</taxon>
        <taxon>Arthropoda</taxon>
        <taxon>Hexapoda</taxon>
        <taxon>Insecta</taxon>
        <taxon>Pterygota</taxon>
        <taxon>Neoptera</taxon>
        <taxon>Endopterygota</taxon>
        <taxon>Diptera</taxon>
        <taxon>Nematocera</taxon>
        <taxon>Chironomoidea</taxon>
        <taxon>Chironomidae</taxon>
        <taxon>Chironominae</taxon>
        <taxon>Chironomus</taxon>
    </lineage>
</organism>
<evidence type="ECO:0000259" key="1">
    <source>
        <dbReference type="Pfam" id="PF01928"/>
    </source>
</evidence>
<keyword evidence="3" id="KW-1185">Reference proteome</keyword>
<gene>
    <name evidence="2" type="ORF">CHIRRI_LOCUS3516</name>
</gene>
<proteinExistence type="predicted"/>
<dbReference type="Gene3D" id="2.40.320.10">
    <property type="entry name" value="Hypothetical Protein Pfu-838710-001"/>
    <property type="match status" value="1"/>
</dbReference>
<dbReference type="InterPro" id="IPR033469">
    <property type="entry name" value="CYTH-like_dom_sf"/>
</dbReference>
<sequence length="186" mass="21953">MSQNKPRSIEFIARLNKKSEYNDCLKLGKELIRKKEPKLVVHRDIYYNTLRGRLKLRDMIGTNKGKLLQYERSDIPGPKLSNYNVLDVEDINLMEKMLDNSIGSLGYLELIRNLYIYERANIFVDVLKNKQRIFYGMEFEIKLEPGEDIEVGKKIAEDLMKKFKINKNQLLKESYIEVLFPKSDQN</sequence>
<evidence type="ECO:0000313" key="2">
    <source>
        <dbReference type="EMBL" id="CAG9800576.1"/>
    </source>
</evidence>
<dbReference type="EMBL" id="OU895877">
    <property type="protein sequence ID" value="CAG9800576.1"/>
    <property type="molecule type" value="Genomic_DNA"/>
</dbReference>
<dbReference type="PANTHER" id="PTHR21028:SF2">
    <property type="entry name" value="CYTH DOMAIN-CONTAINING PROTEIN"/>
    <property type="match status" value="1"/>
</dbReference>
<dbReference type="Pfam" id="PF01928">
    <property type="entry name" value="CYTH"/>
    <property type="match status" value="1"/>
</dbReference>
<dbReference type="AlphaFoldDB" id="A0A9N9WLT2"/>
<accession>A0A9N9WLT2</accession>
<reference evidence="2" key="1">
    <citation type="submission" date="2022-01" db="EMBL/GenBank/DDBJ databases">
        <authorList>
            <person name="King R."/>
        </authorList>
    </citation>
    <scope>NUCLEOTIDE SEQUENCE</scope>
</reference>
<dbReference type="InterPro" id="IPR023577">
    <property type="entry name" value="CYTH_domain"/>
</dbReference>
<evidence type="ECO:0000313" key="3">
    <source>
        <dbReference type="Proteomes" id="UP001153620"/>
    </source>
</evidence>
<reference evidence="2" key="2">
    <citation type="submission" date="2022-10" db="EMBL/GenBank/DDBJ databases">
        <authorList>
            <consortium name="ENA_rothamsted_submissions"/>
            <consortium name="culmorum"/>
            <person name="King R."/>
        </authorList>
    </citation>
    <scope>NUCLEOTIDE SEQUENCE</scope>
</reference>
<dbReference type="SUPFAM" id="SSF55154">
    <property type="entry name" value="CYTH-like phosphatases"/>
    <property type="match status" value="1"/>
</dbReference>
<dbReference type="PANTHER" id="PTHR21028">
    <property type="entry name" value="SI:CH211-156B7.4"/>
    <property type="match status" value="1"/>
</dbReference>